<organism evidence="3 4">
    <name type="scientific">Fomitopsis schrenkii</name>
    <name type="common">Brown rot fungus</name>
    <dbReference type="NCBI Taxonomy" id="2126942"/>
    <lineage>
        <taxon>Eukaryota</taxon>
        <taxon>Fungi</taxon>
        <taxon>Dikarya</taxon>
        <taxon>Basidiomycota</taxon>
        <taxon>Agaricomycotina</taxon>
        <taxon>Agaricomycetes</taxon>
        <taxon>Polyporales</taxon>
        <taxon>Fomitopsis</taxon>
    </lineage>
</organism>
<proteinExistence type="predicted"/>
<gene>
    <name evidence="3" type="ORF">FOMPIDRAFT_1032786</name>
</gene>
<dbReference type="EMBL" id="KE504203">
    <property type="protein sequence ID" value="EPS95625.1"/>
    <property type="molecule type" value="Genomic_DNA"/>
</dbReference>
<keyword evidence="2" id="KW-1133">Transmembrane helix</keyword>
<evidence type="ECO:0000313" key="3">
    <source>
        <dbReference type="EMBL" id="EPS95625.1"/>
    </source>
</evidence>
<dbReference type="OrthoDB" id="3197626at2759"/>
<evidence type="ECO:0000256" key="2">
    <source>
        <dbReference type="SAM" id="Phobius"/>
    </source>
</evidence>
<keyword evidence="4" id="KW-1185">Reference proteome</keyword>
<feature type="transmembrane region" description="Helical" evidence="2">
    <location>
        <begin position="223"/>
        <end position="244"/>
    </location>
</feature>
<dbReference type="HOGENOM" id="CLU_059054_1_1_1"/>
<dbReference type="eggNOG" id="ENOG502SJAY">
    <property type="taxonomic scope" value="Eukaryota"/>
</dbReference>
<feature type="transmembrane region" description="Helical" evidence="2">
    <location>
        <begin position="199"/>
        <end position="217"/>
    </location>
</feature>
<feature type="transmembrane region" description="Helical" evidence="2">
    <location>
        <begin position="116"/>
        <end position="137"/>
    </location>
</feature>
<evidence type="ECO:0008006" key="5">
    <source>
        <dbReference type="Google" id="ProtNLM"/>
    </source>
</evidence>
<protein>
    <recommendedName>
        <fullName evidence="5">Transmembrane protein</fullName>
    </recommendedName>
</protein>
<feature type="region of interest" description="Disordered" evidence="1">
    <location>
        <begin position="322"/>
        <end position="342"/>
    </location>
</feature>
<keyword evidence="2" id="KW-0812">Transmembrane</keyword>
<dbReference type="InParanoid" id="S8F1B2"/>
<feature type="transmembrane region" description="Helical" evidence="2">
    <location>
        <begin position="53"/>
        <end position="74"/>
    </location>
</feature>
<feature type="transmembrane region" description="Helical" evidence="2">
    <location>
        <begin position="157"/>
        <end position="179"/>
    </location>
</feature>
<accession>S8F1B2</accession>
<name>S8F1B2_FOMSC</name>
<dbReference type="AlphaFoldDB" id="S8F1B2"/>
<keyword evidence="2" id="KW-0472">Membrane</keyword>
<sequence>MTKWTDETELAIDEDAFIKLMHCLAGVYFWEFFTSLDFDWAFISGKKKFQWPLIFYMLDRYCLFFALIGILIALDTRVQVNCQALYVFNQLLGDAAVGLASINLSIRTMAVWSQRLYIVIPLVLVILGHWSLILQGAQLTATWIPGTGCAIIKTNNVVLAATFIYSMVFDLVVMILNLIKLWGRQKRSQLVAVLFKDGVIYFFIAFVANAIATSFMLLNLNPIMAIIFNVPAAIASTIVACRAVRRLSNFSSNGPEIYESNSHSGNVGFRTVSQMQSTNGVAMSPRVAHHHTKDLSAGVHVQMQTFTVEEEPDTLRPKALDLESAGSETDVGSPVDYKAQAL</sequence>
<evidence type="ECO:0000256" key="1">
    <source>
        <dbReference type="SAM" id="MobiDB-lite"/>
    </source>
</evidence>
<evidence type="ECO:0000313" key="4">
    <source>
        <dbReference type="Proteomes" id="UP000015241"/>
    </source>
</evidence>
<dbReference type="Proteomes" id="UP000015241">
    <property type="component" value="Unassembled WGS sequence"/>
</dbReference>
<reference evidence="3 4" key="1">
    <citation type="journal article" date="2012" name="Science">
        <title>The Paleozoic origin of enzymatic lignin decomposition reconstructed from 31 fungal genomes.</title>
        <authorList>
            <person name="Floudas D."/>
            <person name="Binder M."/>
            <person name="Riley R."/>
            <person name="Barry K."/>
            <person name="Blanchette R.A."/>
            <person name="Henrissat B."/>
            <person name="Martinez A.T."/>
            <person name="Otillar R."/>
            <person name="Spatafora J.W."/>
            <person name="Yadav J.S."/>
            <person name="Aerts A."/>
            <person name="Benoit I."/>
            <person name="Boyd A."/>
            <person name="Carlson A."/>
            <person name="Copeland A."/>
            <person name="Coutinho P.M."/>
            <person name="de Vries R.P."/>
            <person name="Ferreira P."/>
            <person name="Findley K."/>
            <person name="Foster B."/>
            <person name="Gaskell J."/>
            <person name="Glotzer D."/>
            <person name="Gorecki P."/>
            <person name="Heitman J."/>
            <person name="Hesse C."/>
            <person name="Hori C."/>
            <person name="Igarashi K."/>
            <person name="Jurgens J.A."/>
            <person name="Kallen N."/>
            <person name="Kersten P."/>
            <person name="Kohler A."/>
            <person name="Kuees U."/>
            <person name="Kumar T.K.A."/>
            <person name="Kuo A."/>
            <person name="LaButti K."/>
            <person name="Larrondo L.F."/>
            <person name="Lindquist E."/>
            <person name="Ling A."/>
            <person name="Lombard V."/>
            <person name="Lucas S."/>
            <person name="Lundell T."/>
            <person name="Martin R."/>
            <person name="McLaughlin D.J."/>
            <person name="Morgenstern I."/>
            <person name="Morin E."/>
            <person name="Murat C."/>
            <person name="Nagy L.G."/>
            <person name="Nolan M."/>
            <person name="Ohm R.A."/>
            <person name="Patyshakuliyeva A."/>
            <person name="Rokas A."/>
            <person name="Ruiz-Duenas F.J."/>
            <person name="Sabat G."/>
            <person name="Salamov A."/>
            <person name="Samejima M."/>
            <person name="Schmutz J."/>
            <person name="Slot J.C."/>
            <person name="St John F."/>
            <person name="Stenlid J."/>
            <person name="Sun H."/>
            <person name="Sun S."/>
            <person name="Syed K."/>
            <person name="Tsang A."/>
            <person name="Wiebenga A."/>
            <person name="Young D."/>
            <person name="Pisabarro A."/>
            <person name="Eastwood D.C."/>
            <person name="Martin F."/>
            <person name="Cullen D."/>
            <person name="Grigoriev I.V."/>
            <person name="Hibbett D.S."/>
        </authorList>
    </citation>
    <scope>NUCLEOTIDE SEQUENCE</scope>
    <source>
        <strain evidence="4">FP-58527</strain>
    </source>
</reference>
<dbReference type="STRING" id="743788.S8F1B2"/>